<dbReference type="Gene3D" id="3.20.20.60">
    <property type="entry name" value="Phosphoenolpyruvate-binding domains"/>
    <property type="match status" value="1"/>
</dbReference>
<dbReference type="SUPFAM" id="SSF47831">
    <property type="entry name" value="Enzyme I of the PEP:sugar phosphotransferase system HPr-binding (sub)domain"/>
    <property type="match status" value="1"/>
</dbReference>
<dbReference type="Pfam" id="PF05524">
    <property type="entry name" value="PEP-utilisers_N"/>
    <property type="match status" value="1"/>
</dbReference>
<keyword evidence="12 17" id="KW-0598">Phosphotransferase system</keyword>
<dbReference type="InterPro" id="IPR050499">
    <property type="entry name" value="PEP-utilizing_PTS_enzyme"/>
</dbReference>
<evidence type="ECO:0000259" key="22">
    <source>
        <dbReference type="Pfam" id="PF02896"/>
    </source>
</evidence>
<evidence type="ECO:0000256" key="13">
    <source>
        <dbReference type="ARBA" id="ARBA00022723"/>
    </source>
</evidence>
<keyword evidence="13 17" id="KW-0479">Metal-binding</keyword>
<dbReference type="Pfam" id="PF02896">
    <property type="entry name" value="PEP-utilizers_C"/>
    <property type="match status" value="1"/>
</dbReference>
<keyword evidence="9 17" id="KW-0963">Cytoplasm</keyword>
<dbReference type="NCBIfam" id="TIGR01417">
    <property type="entry name" value="PTS_I_fam"/>
    <property type="match status" value="1"/>
</dbReference>
<dbReference type="EMBL" id="JACHCA010000030">
    <property type="protein sequence ID" value="MBB6131759.1"/>
    <property type="molecule type" value="Genomic_DNA"/>
</dbReference>
<dbReference type="PANTHER" id="PTHR46244">
    <property type="entry name" value="PHOSPHOENOLPYRUVATE-PROTEIN PHOSPHOTRANSFERASE"/>
    <property type="match status" value="1"/>
</dbReference>
<dbReference type="Pfam" id="PF00391">
    <property type="entry name" value="PEP-utilizers"/>
    <property type="match status" value="1"/>
</dbReference>
<dbReference type="GO" id="GO:0046872">
    <property type="term" value="F:metal ion binding"/>
    <property type="evidence" value="ECO:0007669"/>
    <property type="project" value="UniProtKB-KW"/>
</dbReference>
<evidence type="ECO:0000259" key="21">
    <source>
        <dbReference type="Pfam" id="PF00391"/>
    </source>
</evidence>
<evidence type="ECO:0000313" key="24">
    <source>
        <dbReference type="EMBL" id="MBB6131759.1"/>
    </source>
</evidence>
<comment type="similarity">
    <text evidence="5 17">Belongs to the PEP-utilizing enzyme family.</text>
</comment>
<feature type="active site" description="Proton donor" evidence="18">
    <location>
        <position position="504"/>
    </location>
</feature>
<evidence type="ECO:0000259" key="23">
    <source>
        <dbReference type="Pfam" id="PF05524"/>
    </source>
</evidence>
<keyword evidence="11 17" id="KW-0808">Transferase</keyword>
<evidence type="ECO:0000256" key="10">
    <source>
        <dbReference type="ARBA" id="ARBA00022597"/>
    </source>
</evidence>
<dbReference type="GO" id="GO:0005737">
    <property type="term" value="C:cytoplasm"/>
    <property type="evidence" value="ECO:0007669"/>
    <property type="project" value="UniProtKB-SubCell"/>
</dbReference>
<evidence type="ECO:0000256" key="7">
    <source>
        <dbReference type="ARBA" id="ARBA00016544"/>
    </source>
</evidence>
<dbReference type="InterPro" id="IPR000121">
    <property type="entry name" value="PEP_util_C"/>
</dbReference>
<dbReference type="Proteomes" id="UP000548326">
    <property type="component" value="Unassembled WGS sequence"/>
</dbReference>
<feature type="binding site" evidence="20">
    <location>
        <position position="433"/>
    </location>
    <ligand>
        <name>Mg(2+)</name>
        <dbReference type="ChEBI" id="CHEBI:18420"/>
    </ligand>
</feature>
<evidence type="ECO:0000256" key="11">
    <source>
        <dbReference type="ARBA" id="ARBA00022679"/>
    </source>
</evidence>
<dbReference type="SUPFAM" id="SSF52009">
    <property type="entry name" value="Phosphohistidine domain"/>
    <property type="match status" value="1"/>
</dbReference>
<dbReference type="PROSITE" id="PS00742">
    <property type="entry name" value="PEP_ENZYMES_2"/>
    <property type="match status" value="1"/>
</dbReference>
<evidence type="ECO:0000313" key="25">
    <source>
        <dbReference type="Proteomes" id="UP000548326"/>
    </source>
</evidence>
<evidence type="ECO:0000256" key="15">
    <source>
        <dbReference type="ARBA" id="ARBA00022842"/>
    </source>
</evidence>
<dbReference type="InterPro" id="IPR018274">
    <property type="entry name" value="PEP_util_AS"/>
</dbReference>
<feature type="binding site" evidence="19">
    <location>
        <position position="298"/>
    </location>
    <ligand>
        <name>phosphoenolpyruvate</name>
        <dbReference type="ChEBI" id="CHEBI:58702"/>
    </ligand>
</feature>
<gene>
    <name evidence="24" type="ORF">HDF22_005912</name>
</gene>
<comment type="subcellular location">
    <subcellularLocation>
        <location evidence="4 17">Cytoplasm</location>
    </subcellularLocation>
</comment>
<feature type="binding site" evidence="19">
    <location>
        <begin position="456"/>
        <end position="457"/>
    </location>
    <ligand>
        <name>phosphoenolpyruvate</name>
        <dbReference type="ChEBI" id="CHEBI:58702"/>
    </ligand>
</feature>
<accession>A0A841JKQ1</accession>
<evidence type="ECO:0000256" key="5">
    <source>
        <dbReference type="ARBA" id="ARBA00007837"/>
    </source>
</evidence>
<dbReference type="InterPro" id="IPR023151">
    <property type="entry name" value="PEP_util_CS"/>
</dbReference>
<dbReference type="InterPro" id="IPR024692">
    <property type="entry name" value="PTS_EI"/>
</dbReference>
<evidence type="ECO:0000256" key="18">
    <source>
        <dbReference type="PIRSR" id="PIRSR000732-1"/>
    </source>
</evidence>
<evidence type="ECO:0000256" key="4">
    <source>
        <dbReference type="ARBA" id="ARBA00004496"/>
    </source>
</evidence>
<feature type="domain" description="PEP-utilising enzyme mobile" evidence="21">
    <location>
        <begin position="156"/>
        <end position="227"/>
    </location>
</feature>
<dbReference type="Gene3D" id="3.50.30.10">
    <property type="entry name" value="Phosphohistidine domain"/>
    <property type="match status" value="1"/>
</dbReference>
<keyword evidence="14 17" id="KW-0418">Kinase</keyword>
<dbReference type="InterPro" id="IPR015813">
    <property type="entry name" value="Pyrv/PenolPyrv_kinase-like_dom"/>
</dbReference>
<dbReference type="GO" id="GO:0008965">
    <property type="term" value="F:phosphoenolpyruvate-protein phosphotransferase activity"/>
    <property type="evidence" value="ECO:0007669"/>
    <property type="project" value="UniProtKB-EC"/>
</dbReference>
<dbReference type="GO" id="GO:0016301">
    <property type="term" value="F:kinase activity"/>
    <property type="evidence" value="ECO:0007669"/>
    <property type="project" value="UniProtKB-KW"/>
</dbReference>
<dbReference type="SUPFAM" id="SSF51621">
    <property type="entry name" value="Phosphoenolpyruvate/pyruvate domain"/>
    <property type="match status" value="1"/>
</dbReference>
<dbReference type="EC" id="2.7.3.9" evidence="6 17"/>
<evidence type="ECO:0000256" key="1">
    <source>
        <dbReference type="ARBA" id="ARBA00000683"/>
    </source>
</evidence>
<evidence type="ECO:0000256" key="19">
    <source>
        <dbReference type="PIRSR" id="PIRSR000732-2"/>
    </source>
</evidence>
<dbReference type="AlphaFoldDB" id="A0A841JKQ1"/>
<dbReference type="PROSITE" id="PS00370">
    <property type="entry name" value="PEP_ENZYMES_PHOS_SITE"/>
    <property type="match status" value="1"/>
</dbReference>
<dbReference type="Gene3D" id="1.10.274.10">
    <property type="entry name" value="PtsI, HPr-binding domain"/>
    <property type="match status" value="1"/>
</dbReference>
<evidence type="ECO:0000256" key="3">
    <source>
        <dbReference type="ARBA" id="ARBA00002728"/>
    </source>
</evidence>
<evidence type="ECO:0000256" key="12">
    <source>
        <dbReference type="ARBA" id="ARBA00022683"/>
    </source>
</evidence>
<dbReference type="GO" id="GO:0009401">
    <property type="term" value="P:phosphoenolpyruvate-dependent sugar phosphotransferase system"/>
    <property type="evidence" value="ECO:0007669"/>
    <property type="project" value="UniProtKB-KW"/>
</dbReference>
<evidence type="ECO:0000256" key="9">
    <source>
        <dbReference type="ARBA" id="ARBA00022490"/>
    </source>
</evidence>
<dbReference type="InterPro" id="IPR040442">
    <property type="entry name" value="Pyrv_kinase-like_dom_sf"/>
</dbReference>
<dbReference type="InterPro" id="IPR036637">
    <property type="entry name" value="Phosphohistidine_dom_sf"/>
</dbReference>
<dbReference type="InterPro" id="IPR006318">
    <property type="entry name" value="PTS_EI-like"/>
</dbReference>
<feature type="domain" description="Phosphotransferase system enzyme I N-terminal" evidence="23">
    <location>
        <begin position="4"/>
        <end position="128"/>
    </location>
</feature>
<sequence length="571" mass="62369">MMVNGIGVSPGIAIGKAHLLKKQETALTGIILLTDADIVAETKKFNHAVSLSVAEVEVMISNYDQSQGKEGLEILETHIELLSDPQISEDVTGKISKEKKNVNDALIEIIADAVQLFKNMDDEYLSARAADVQDIGNRLLRNLSFSAPTHAPHYETDTIIIAEDLTPSDTISMDITHVVGFATQVGGRTSHAAIVARSRGIPAVVGCGATLMHIKDGDLLILDGQSGDIIVNPDQMIVEQYHAKRESWLAQNNLLRSLKDTPATTTDGINIKLLANIGDANDMEKAIGFGAEGSGLLRTELLFMGRDALPGEDEQFEFYKAVALKAKGKPVIVRTLDIGGDKQLPYFNFPTEQNPFLGYRAIRICLDRPDIFIVQLKAILRASAFGRLKIMFPMISNIQEVRAAKVILQQAKDELTKAGIAFDQNIPVGIMIEIPSAAITADLLAKEVDFFSIGTNDLCQYTLAVDRMNEQIKNLYDPYNPGVLRLIAYVIEQGHKNNIEVGMCGELASDSKATLLLLGMGLTEFSMSATAIPEIKNIIINNLLVAKEIHQRVMEMDSSALITAYLQEITL</sequence>
<dbReference type="PANTHER" id="PTHR46244:SF3">
    <property type="entry name" value="PHOSPHOENOLPYRUVATE-PROTEIN PHOSPHOTRANSFERASE"/>
    <property type="match status" value="1"/>
</dbReference>
<reference evidence="24 25" key="1">
    <citation type="submission" date="2020-08" db="EMBL/GenBank/DDBJ databases">
        <title>Genomic Encyclopedia of Type Strains, Phase IV (KMG-V): Genome sequencing to study the core and pangenomes of soil and plant-associated prokaryotes.</title>
        <authorList>
            <person name="Whitman W."/>
        </authorList>
    </citation>
    <scope>NUCLEOTIDE SEQUENCE [LARGE SCALE GENOMIC DNA]</scope>
    <source>
        <strain evidence="24 25">MP601</strain>
    </source>
</reference>
<feature type="binding site" evidence="20">
    <location>
        <position position="457"/>
    </location>
    <ligand>
        <name>Mg(2+)</name>
        <dbReference type="ChEBI" id="CHEBI:18420"/>
    </ligand>
</feature>
<dbReference type="InterPro" id="IPR008731">
    <property type="entry name" value="PTS_EIN"/>
</dbReference>
<keyword evidence="15 17" id="KW-0460">Magnesium</keyword>
<comment type="caution">
    <text evidence="24">The sequence shown here is derived from an EMBL/GenBank/DDBJ whole genome shotgun (WGS) entry which is preliminary data.</text>
</comment>
<evidence type="ECO:0000256" key="20">
    <source>
        <dbReference type="PIRSR" id="PIRSR000732-3"/>
    </source>
</evidence>
<feature type="binding site" evidence="19">
    <location>
        <position position="334"/>
    </location>
    <ligand>
        <name>phosphoenolpyruvate</name>
        <dbReference type="ChEBI" id="CHEBI:58702"/>
    </ligand>
</feature>
<comment type="cofactor">
    <cofactor evidence="2 17 20">
        <name>Mg(2+)</name>
        <dbReference type="ChEBI" id="CHEBI:18420"/>
    </cofactor>
</comment>
<dbReference type="InterPro" id="IPR036618">
    <property type="entry name" value="PtsI_HPr-bd_sf"/>
</dbReference>
<dbReference type="PIRSF" id="PIRSF000732">
    <property type="entry name" value="PTS_enzyme_I"/>
    <property type="match status" value="1"/>
</dbReference>
<evidence type="ECO:0000256" key="16">
    <source>
        <dbReference type="ARBA" id="ARBA00033235"/>
    </source>
</evidence>
<feature type="binding site" evidence="19">
    <location>
        <position position="467"/>
    </location>
    <ligand>
        <name>phosphoenolpyruvate</name>
        <dbReference type="ChEBI" id="CHEBI:58702"/>
    </ligand>
</feature>
<organism evidence="24 25">
    <name type="scientific">Mucilaginibacter lappiensis</name>
    <dbReference type="NCBI Taxonomy" id="354630"/>
    <lineage>
        <taxon>Bacteria</taxon>
        <taxon>Pseudomonadati</taxon>
        <taxon>Bacteroidota</taxon>
        <taxon>Sphingobacteriia</taxon>
        <taxon>Sphingobacteriales</taxon>
        <taxon>Sphingobacteriaceae</taxon>
        <taxon>Mucilaginibacter</taxon>
    </lineage>
</organism>
<dbReference type="InterPro" id="IPR008279">
    <property type="entry name" value="PEP-util_enz_mobile_dom"/>
</dbReference>
<evidence type="ECO:0000256" key="6">
    <source>
        <dbReference type="ARBA" id="ARBA00012232"/>
    </source>
</evidence>
<evidence type="ECO:0000256" key="14">
    <source>
        <dbReference type="ARBA" id="ARBA00022777"/>
    </source>
</evidence>
<evidence type="ECO:0000256" key="17">
    <source>
        <dbReference type="PIRNR" id="PIRNR000732"/>
    </source>
</evidence>
<comment type="function">
    <text evidence="3 17">General (non sugar-specific) component of the phosphoenolpyruvate-dependent sugar phosphotransferase system (sugar PTS). This major carbohydrate active-transport system catalyzes the phosphorylation of incoming sugar substrates concomitantly with their translocation across the cell membrane. Enzyme I transfers the phosphoryl group from phosphoenolpyruvate (PEP) to the phosphoryl carrier protein (HPr).</text>
</comment>
<dbReference type="PRINTS" id="PR01736">
    <property type="entry name" value="PHPHTRNFRASE"/>
</dbReference>
<keyword evidence="8 17" id="KW-0813">Transport</keyword>
<protein>
    <recommendedName>
        <fullName evidence="7 17">Phosphoenolpyruvate-protein phosphotransferase</fullName>
        <ecNumber evidence="6 17">2.7.3.9</ecNumber>
    </recommendedName>
    <alternativeName>
        <fullName evidence="16 17">Phosphotransferase system, enzyme I</fullName>
    </alternativeName>
</protein>
<evidence type="ECO:0000256" key="2">
    <source>
        <dbReference type="ARBA" id="ARBA00001946"/>
    </source>
</evidence>
<feature type="domain" description="PEP-utilising enzyme C-terminal" evidence="22">
    <location>
        <begin position="255"/>
        <end position="539"/>
    </location>
</feature>
<feature type="active site" description="Tele-phosphohistidine intermediate" evidence="18">
    <location>
        <position position="191"/>
    </location>
</feature>
<proteinExistence type="inferred from homology"/>
<comment type="catalytic activity">
    <reaction evidence="1 17">
        <text>L-histidyl-[protein] + phosphoenolpyruvate = N(pros)-phospho-L-histidyl-[protein] + pyruvate</text>
        <dbReference type="Rhea" id="RHEA:23880"/>
        <dbReference type="Rhea" id="RHEA-COMP:9745"/>
        <dbReference type="Rhea" id="RHEA-COMP:9746"/>
        <dbReference type="ChEBI" id="CHEBI:15361"/>
        <dbReference type="ChEBI" id="CHEBI:29979"/>
        <dbReference type="ChEBI" id="CHEBI:58702"/>
        <dbReference type="ChEBI" id="CHEBI:64837"/>
        <dbReference type="EC" id="2.7.3.9"/>
    </reaction>
</comment>
<evidence type="ECO:0000256" key="8">
    <source>
        <dbReference type="ARBA" id="ARBA00022448"/>
    </source>
</evidence>
<name>A0A841JKQ1_9SPHI</name>
<dbReference type="RefSeq" id="WP_221276208.1">
    <property type="nucleotide sequence ID" value="NZ_JACHCA010000030.1"/>
</dbReference>
<keyword evidence="10 17" id="KW-0762">Sugar transport</keyword>